<proteinExistence type="predicted"/>
<evidence type="ECO:0000313" key="2">
    <source>
        <dbReference type="EMBL" id="SFJ15101.1"/>
    </source>
</evidence>
<dbReference type="EMBL" id="FOQL01000006">
    <property type="protein sequence ID" value="SFJ15101.1"/>
    <property type="molecule type" value="Genomic_DNA"/>
</dbReference>
<dbReference type="AlphaFoldDB" id="A0A1I3P0Z3"/>
<evidence type="ECO:0000313" key="3">
    <source>
        <dbReference type="Proteomes" id="UP000243606"/>
    </source>
</evidence>
<feature type="transmembrane region" description="Helical" evidence="1">
    <location>
        <begin position="79"/>
        <end position="101"/>
    </location>
</feature>
<keyword evidence="1" id="KW-0472">Membrane</keyword>
<keyword evidence="1" id="KW-0812">Transmembrane</keyword>
<sequence length="102" mass="10968">MTNPLEALKIDYWYKAILVISSAALIMSLTVPMQGIANSSVQLFSLGGIFLGIGEWINHPLQVKVGGGFTISGYPRNNSIIGVCFVLFGLSLVGYGVYSVIR</sequence>
<reference evidence="3" key="1">
    <citation type="submission" date="2016-10" db="EMBL/GenBank/DDBJ databases">
        <authorList>
            <person name="Varghese N."/>
            <person name="Submissions S."/>
        </authorList>
    </citation>
    <scope>NUCLEOTIDE SEQUENCE [LARGE SCALE GENOMIC DNA]</scope>
    <source>
        <strain evidence="3">LMG 24016</strain>
    </source>
</reference>
<evidence type="ECO:0000256" key="1">
    <source>
        <dbReference type="SAM" id="Phobius"/>
    </source>
</evidence>
<feature type="transmembrane region" description="Helical" evidence="1">
    <location>
        <begin position="12"/>
        <end position="31"/>
    </location>
</feature>
<keyword evidence="1" id="KW-1133">Transmembrane helix</keyword>
<accession>A0A1I3P0Z3</accession>
<gene>
    <name evidence="2" type="ORF">SAMN05216206_3544</name>
</gene>
<protein>
    <submittedName>
        <fullName evidence="2">Uncharacterized protein</fullName>
    </submittedName>
</protein>
<name>A0A1I3P0Z3_9PSED</name>
<keyword evidence="3" id="KW-1185">Reference proteome</keyword>
<organism evidence="2 3">
    <name type="scientific">Pseudomonas guineae</name>
    <dbReference type="NCBI Taxonomy" id="425504"/>
    <lineage>
        <taxon>Bacteria</taxon>
        <taxon>Pseudomonadati</taxon>
        <taxon>Pseudomonadota</taxon>
        <taxon>Gammaproteobacteria</taxon>
        <taxon>Pseudomonadales</taxon>
        <taxon>Pseudomonadaceae</taxon>
        <taxon>Pseudomonas</taxon>
    </lineage>
</organism>
<dbReference type="Proteomes" id="UP000243606">
    <property type="component" value="Unassembled WGS sequence"/>
</dbReference>
<dbReference type="STRING" id="425504.SAMN05216206_3544"/>